<keyword evidence="2" id="KW-0521">NADP</keyword>
<keyword evidence="3" id="KW-0560">Oxidoreductase</keyword>
<dbReference type="OrthoDB" id="191139at2759"/>
<dbReference type="Proteomes" id="UP000054279">
    <property type="component" value="Unassembled WGS sequence"/>
</dbReference>
<reference evidence="5 6" key="1">
    <citation type="submission" date="2014-06" db="EMBL/GenBank/DDBJ databases">
        <title>Evolutionary Origins and Diversification of the Mycorrhizal Mutualists.</title>
        <authorList>
            <consortium name="DOE Joint Genome Institute"/>
            <consortium name="Mycorrhizal Genomics Consortium"/>
            <person name="Kohler A."/>
            <person name="Kuo A."/>
            <person name="Nagy L.G."/>
            <person name="Floudas D."/>
            <person name="Copeland A."/>
            <person name="Barry K.W."/>
            <person name="Cichocki N."/>
            <person name="Veneault-Fourrey C."/>
            <person name="LaButti K."/>
            <person name="Lindquist E.A."/>
            <person name="Lipzen A."/>
            <person name="Lundell T."/>
            <person name="Morin E."/>
            <person name="Murat C."/>
            <person name="Riley R."/>
            <person name="Ohm R."/>
            <person name="Sun H."/>
            <person name="Tunlid A."/>
            <person name="Henrissat B."/>
            <person name="Grigoriev I.V."/>
            <person name="Hibbett D.S."/>
            <person name="Martin F."/>
        </authorList>
    </citation>
    <scope>NUCLEOTIDE SEQUENCE [LARGE SCALE GENOMIC DNA]</scope>
    <source>
        <strain evidence="5 6">SS14</strain>
    </source>
</reference>
<dbReference type="AlphaFoldDB" id="A0A0C9U6N9"/>
<comment type="similarity">
    <text evidence="1 4">Belongs to the short-chain dehydrogenases/reductases (SDR) family.</text>
</comment>
<dbReference type="Gene3D" id="3.40.50.720">
    <property type="entry name" value="NAD(P)-binding Rossmann-like Domain"/>
    <property type="match status" value="1"/>
</dbReference>
<sequence>MLGSLIAKIAPHSQPSQLFPPVSAFAPERDIPDLKGKVVIVTGGNSGIGYETVKQLLLKDAKVYLAGRNPQKCKAAVKRLKEETKGKEPVFLRLDLADLESVRKAVEEFMSKEERLDVLFNNAGVMMPRNEMLTAQGYDIQFGTNVLGHYFFTNLLMPALEKSTKHYGVKARIVNTSSIVNHAAPGPTGIDWRTLKGGEERDKVLNSTWLPFKSELMLYGASKIGSIFLSNILVRYYGDTVASCSLNPGGIRTELYQRVHFSSYLNRLSVTLFLYPPTLGALTQLWAGTTATLDEMNGNYFQPWARPGTPDPRAANEQTQDELKAWLEEQVKGF</sequence>
<gene>
    <name evidence="5" type="ORF">M422DRAFT_194277</name>
</gene>
<evidence type="ECO:0000256" key="3">
    <source>
        <dbReference type="ARBA" id="ARBA00023002"/>
    </source>
</evidence>
<protein>
    <submittedName>
        <fullName evidence="5">Unplaced genomic scaffold SPHSTscaffold_382, whole genome shotgun sequence</fullName>
    </submittedName>
</protein>
<name>A0A0C9U6N9_SPHS4</name>
<keyword evidence="6" id="KW-1185">Reference proteome</keyword>
<dbReference type="PANTHER" id="PTHR24320:SF236">
    <property type="entry name" value="SHORT-CHAIN DEHYDROGENASE-RELATED"/>
    <property type="match status" value="1"/>
</dbReference>
<evidence type="ECO:0000256" key="1">
    <source>
        <dbReference type="ARBA" id="ARBA00006484"/>
    </source>
</evidence>
<evidence type="ECO:0000313" key="6">
    <source>
        <dbReference type="Proteomes" id="UP000054279"/>
    </source>
</evidence>
<evidence type="ECO:0000256" key="4">
    <source>
        <dbReference type="RuleBase" id="RU000363"/>
    </source>
</evidence>
<dbReference type="SUPFAM" id="SSF51735">
    <property type="entry name" value="NAD(P)-binding Rossmann-fold domains"/>
    <property type="match status" value="1"/>
</dbReference>
<proteinExistence type="inferred from homology"/>
<accession>A0A0C9U6N9</accession>
<dbReference type="EMBL" id="KN837457">
    <property type="protein sequence ID" value="KIJ24787.1"/>
    <property type="molecule type" value="Genomic_DNA"/>
</dbReference>
<organism evidence="5 6">
    <name type="scientific">Sphaerobolus stellatus (strain SS14)</name>
    <dbReference type="NCBI Taxonomy" id="990650"/>
    <lineage>
        <taxon>Eukaryota</taxon>
        <taxon>Fungi</taxon>
        <taxon>Dikarya</taxon>
        <taxon>Basidiomycota</taxon>
        <taxon>Agaricomycotina</taxon>
        <taxon>Agaricomycetes</taxon>
        <taxon>Phallomycetidae</taxon>
        <taxon>Geastrales</taxon>
        <taxon>Sphaerobolaceae</taxon>
        <taxon>Sphaerobolus</taxon>
    </lineage>
</organism>
<dbReference type="GO" id="GO:0016491">
    <property type="term" value="F:oxidoreductase activity"/>
    <property type="evidence" value="ECO:0007669"/>
    <property type="project" value="UniProtKB-KW"/>
</dbReference>
<dbReference type="InterPro" id="IPR036291">
    <property type="entry name" value="NAD(P)-bd_dom_sf"/>
</dbReference>
<dbReference type="HOGENOM" id="CLU_010194_44_6_1"/>
<evidence type="ECO:0000313" key="5">
    <source>
        <dbReference type="EMBL" id="KIJ24787.1"/>
    </source>
</evidence>
<evidence type="ECO:0000256" key="2">
    <source>
        <dbReference type="ARBA" id="ARBA00022857"/>
    </source>
</evidence>
<dbReference type="Pfam" id="PF00106">
    <property type="entry name" value="adh_short"/>
    <property type="match status" value="1"/>
</dbReference>
<dbReference type="PRINTS" id="PR00081">
    <property type="entry name" value="GDHRDH"/>
</dbReference>
<dbReference type="PRINTS" id="PR00080">
    <property type="entry name" value="SDRFAMILY"/>
</dbReference>
<dbReference type="PANTHER" id="PTHR24320">
    <property type="entry name" value="RETINOL DEHYDROGENASE"/>
    <property type="match status" value="1"/>
</dbReference>
<dbReference type="InterPro" id="IPR002347">
    <property type="entry name" value="SDR_fam"/>
</dbReference>